<comment type="caution">
    <text evidence="3">The sequence shown here is derived from an EMBL/GenBank/DDBJ whole genome shotgun (WGS) entry which is preliminary data.</text>
</comment>
<name>V5CVT4_TRYCR</name>
<keyword evidence="2" id="KW-1133">Transmembrane helix</keyword>
<organism evidence="3 4">
    <name type="scientific">Trypanosoma cruzi Dm28c</name>
    <dbReference type="NCBI Taxonomy" id="1416333"/>
    <lineage>
        <taxon>Eukaryota</taxon>
        <taxon>Discoba</taxon>
        <taxon>Euglenozoa</taxon>
        <taxon>Kinetoplastea</taxon>
        <taxon>Metakinetoplastina</taxon>
        <taxon>Trypanosomatida</taxon>
        <taxon>Trypanosomatidae</taxon>
        <taxon>Trypanosoma</taxon>
        <taxon>Schizotrypanum</taxon>
    </lineage>
</organism>
<sequence length="452" mass="49595">MRQVTVVGRTQAVSPMMRLSAVTCMDKCRPSTFSWNRGKHVGALPSLPNTVRLFKNLSSPESEITPAMLVVLLRGRGRQIFVSLVRYLALPCRPPWCLSDGILDPSLPPRGRLGSECRLSADATLQSCVPYLPRVFSRVRVIDLDANNAIVPSDATPLHRCCCRCGVFISPDGSEMSFVSHLYAAPTPTVSAESVQRNDGRLAATVSHRKGGPFAVQVGGDGCGSLPLLFYGGCSVVVCACFLCGCRFAVRAVCELCLPRGVASLPRTQRRRCDDVCLFAAPLCISLLPFYSPLGVQICSPNSATLLLLLLARAREERWRWLYGACGSKDSGVHWRLFGESSWTACRAGKEPDGQYVTEEEAFNAVFCDFAARSCSDYGGTNNSVGMEEYMNPDLTTPNTTDVCTAMGQHPWSSSTRPRRQGADKQQCVQQRHTEQISFKQRESQGEQRDLF</sequence>
<feature type="transmembrane region" description="Helical" evidence="2">
    <location>
        <begin position="276"/>
        <end position="294"/>
    </location>
</feature>
<reference evidence="3 4" key="1">
    <citation type="journal article" date="2014" name="Genome Announc.">
        <title>Trypanosoma cruzi Clone Dm28c Draft Genome Sequence.</title>
        <authorList>
            <person name="Grisard E.C."/>
            <person name="Teixeira S.M."/>
            <person name="de Almeida L.G."/>
            <person name="Stoco P.H."/>
            <person name="Gerber A.L."/>
            <person name="Talavera-Lopez C."/>
            <person name="Lima O.C."/>
            <person name="Andersson B."/>
            <person name="de Vasconcelos A.T."/>
        </authorList>
    </citation>
    <scope>NUCLEOTIDE SEQUENCE [LARGE SCALE GENOMIC DNA]</scope>
    <source>
        <strain evidence="3 4">Dm28c</strain>
    </source>
</reference>
<protein>
    <submittedName>
        <fullName evidence="3">Uncharacterized protein</fullName>
    </submittedName>
</protein>
<evidence type="ECO:0000256" key="1">
    <source>
        <dbReference type="SAM" id="MobiDB-lite"/>
    </source>
</evidence>
<evidence type="ECO:0000313" key="3">
    <source>
        <dbReference type="EMBL" id="ESS59386.1"/>
    </source>
</evidence>
<dbReference type="VEuPathDB" id="TriTrypDB:TCDM_12270"/>
<dbReference type="OrthoDB" id="10478084at2759"/>
<accession>V5CVT4</accession>
<proteinExistence type="predicted"/>
<gene>
    <name evidence="3" type="ORF">TCDM_12270</name>
</gene>
<dbReference type="AlphaFoldDB" id="V5CVT4"/>
<dbReference type="EMBL" id="AYLP01000527">
    <property type="protein sequence ID" value="ESS59386.1"/>
    <property type="molecule type" value="Genomic_DNA"/>
</dbReference>
<feature type="transmembrane region" description="Helical" evidence="2">
    <location>
        <begin position="228"/>
        <end position="250"/>
    </location>
</feature>
<dbReference type="Proteomes" id="UP000017861">
    <property type="component" value="Unassembled WGS sequence"/>
</dbReference>
<evidence type="ECO:0000256" key="2">
    <source>
        <dbReference type="SAM" id="Phobius"/>
    </source>
</evidence>
<evidence type="ECO:0000313" key="4">
    <source>
        <dbReference type="Proteomes" id="UP000017861"/>
    </source>
</evidence>
<keyword evidence="2" id="KW-0812">Transmembrane</keyword>
<keyword evidence="2" id="KW-0472">Membrane</keyword>
<feature type="compositionally biased region" description="Basic and acidic residues" evidence="1">
    <location>
        <begin position="432"/>
        <end position="452"/>
    </location>
</feature>
<feature type="region of interest" description="Disordered" evidence="1">
    <location>
        <begin position="404"/>
        <end position="452"/>
    </location>
</feature>